<feature type="domain" description="S-adenosyl-l-methionine hydroxide adenosyltransferase N-terminal" evidence="3">
    <location>
        <begin position="7"/>
        <end position="151"/>
    </location>
</feature>
<evidence type="ECO:0008006" key="7">
    <source>
        <dbReference type="Google" id="ProtNLM"/>
    </source>
</evidence>
<evidence type="ECO:0000259" key="4">
    <source>
        <dbReference type="Pfam" id="PF20257"/>
    </source>
</evidence>
<organism evidence="5 6">
    <name type="scientific">Spongiactinospora rosea</name>
    <dbReference type="NCBI Taxonomy" id="2248750"/>
    <lineage>
        <taxon>Bacteria</taxon>
        <taxon>Bacillati</taxon>
        <taxon>Actinomycetota</taxon>
        <taxon>Actinomycetes</taxon>
        <taxon>Streptosporangiales</taxon>
        <taxon>Streptosporangiaceae</taxon>
        <taxon>Spongiactinospora</taxon>
    </lineage>
</organism>
<dbReference type="InterPro" id="IPR023227">
    <property type="entry name" value="SAM_OH_AdoTrfase_C_sf"/>
</dbReference>
<comment type="similarity">
    <text evidence="2">Belongs to the SAM hydrolase / SAM-dependent halogenase family.</text>
</comment>
<dbReference type="EMBL" id="QMEY01000021">
    <property type="protein sequence ID" value="RBQ15749.1"/>
    <property type="molecule type" value="Genomic_DNA"/>
</dbReference>
<dbReference type="PIRSF" id="PIRSF006779">
    <property type="entry name" value="UCP006779"/>
    <property type="match status" value="1"/>
</dbReference>
<protein>
    <recommendedName>
        <fullName evidence="7">SAM-dependent chlorinase/fluorinase</fullName>
    </recommendedName>
</protein>
<dbReference type="Gene3D" id="3.40.50.10790">
    <property type="entry name" value="S-adenosyl-l-methionine hydroxide adenosyltransferase, N-terminal"/>
    <property type="match status" value="1"/>
</dbReference>
<dbReference type="PANTHER" id="PTHR35092">
    <property type="entry name" value="CHLORINASE MJ1651"/>
    <property type="match status" value="1"/>
</dbReference>
<name>A0A366LQR6_9ACTN</name>
<reference evidence="5 6" key="1">
    <citation type="submission" date="2018-06" db="EMBL/GenBank/DDBJ databases">
        <title>Sphaerisporangium craniellae sp. nov., isolated from a marine sponge in the South China Sea.</title>
        <authorList>
            <person name="Li L."/>
        </authorList>
    </citation>
    <scope>NUCLEOTIDE SEQUENCE [LARGE SCALE GENOMIC DNA]</scope>
    <source>
        <strain evidence="5 6">LHW63015</strain>
    </source>
</reference>
<dbReference type="InterPro" id="IPR002747">
    <property type="entry name" value="SAM_OH_AdoTrfase"/>
</dbReference>
<dbReference type="OrthoDB" id="9792195at2"/>
<evidence type="ECO:0000259" key="3">
    <source>
        <dbReference type="Pfam" id="PF01887"/>
    </source>
</evidence>
<evidence type="ECO:0000256" key="1">
    <source>
        <dbReference type="ARBA" id="ARBA00022691"/>
    </source>
</evidence>
<dbReference type="PANTHER" id="PTHR35092:SF1">
    <property type="entry name" value="CHLORINASE MJ1651"/>
    <property type="match status" value="1"/>
</dbReference>
<dbReference type="Proteomes" id="UP000253303">
    <property type="component" value="Unassembled WGS sequence"/>
</dbReference>
<dbReference type="InterPro" id="IPR046470">
    <property type="entry name" value="SAM_HAT_C"/>
</dbReference>
<dbReference type="SUPFAM" id="SSF101852">
    <property type="entry name" value="Bacterial fluorinating enzyme, C-terminal domain"/>
    <property type="match status" value="1"/>
</dbReference>
<gene>
    <name evidence="5" type="ORF">DP939_34270</name>
</gene>
<dbReference type="SUPFAM" id="SSF102522">
    <property type="entry name" value="Bacterial fluorinating enzyme, N-terminal domain"/>
    <property type="match status" value="1"/>
</dbReference>
<accession>A0A366LQR6</accession>
<dbReference type="InterPro" id="IPR023228">
    <property type="entry name" value="SAM_OH_AdoTrfase_N_sf"/>
</dbReference>
<dbReference type="Gene3D" id="2.40.30.90">
    <property type="entry name" value="Bacterial fluorinating enzyme like"/>
    <property type="match status" value="1"/>
</dbReference>
<comment type="caution">
    <text evidence="5">The sequence shown here is derived from an EMBL/GenBank/DDBJ whole genome shotgun (WGS) entry which is preliminary data.</text>
</comment>
<sequence>MLALVFVSLSTDFGAASTATCAGVVHSLAPGATVLVLSDEITKYQIVEGAMLLRRALPYLPVGVHVGIVDPGVGTPRRPIAVETARGDVLVGPDNGLLVPVCEPLGGIEAVYRLDNPDYRLPGVSSTFHGRDIFAPAAAHIALGVELRSLGAEVPPGELVRLDIPEPRVTPGELVVPVLYIDEFGSLILGGERGHLDEAFGLGDEYGARLEVGWTDDSGETRTVTMPFQHTFGAVPRGHLLCYEDSSGWLGLAVNQGSATAELGLRPGDMVTVRESRG</sequence>
<dbReference type="InterPro" id="IPR046469">
    <property type="entry name" value="SAM_HAT_N"/>
</dbReference>
<dbReference type="Pfam" id="PF01887">
    <property type="entry name" value="SAM_HAT_N"/>
    <property type="match status" value="1"/>
</dbReference>
<keyword evidence="1" id="KW-0949">S-adenosyl-L-methionine</keyword>
<dbReference type="Pfam" id="PF20257">
    <property type="entry name" value="SAM_HAT_C"/>
    <property type="match status" value="1"/>
</dbReference>
<evidence type="ECO:0000313" key="6">
    <source>
        <dbReference type="Proteomes" id="UP000253303"/>
    </source>
</evidence>
<evidence type="ECO:0000313" key="5">
    <source>
        <dbReference type="EMBL" id="RBQ15749.1"/>
    </source>
</evidence>
<feature type="domain" description="S-adenosyl-l-methionine hydroxide adenosyltransferase C-terminal" evidence="4">
    <location>
        <begin position="178"/>
        <end position="272"/>
    </location>
</feature>
<evidence type="ECO:0000256" key="2">
    <source>
        <dbReference type="ARBA" id="ARBA00024035"/>
    </source>
</evidence>
<proteinExistence type="inferred from homology"/>
<keyword evidence="6" id="KW-1185">Reference proteome</keyword>
<dbReference type="AlphaFoldDB" id="A0A366LQR6"/>